<keyword evidence="10" id="KW-1185">Reference proteome</keyword>
<comment type="similarity">
    <text evidence="2">Belongs to the VirD4/TraG family.</text>
</comment>
<feature type="transmembrane region" description="Helical" evidence="8">
    <location>
        <begin position="76"/>
        <end position="97"/>
    </location>
</feature>
<dbReference type="Gene3D" id="3.40.50.300">
    <property type="entry name" value="P-loop containing nucleotide triphosphate hydrolases"/>
    <property type="match status" value="1"/>
</dbReference>
<protein>
    <submittedName>
        <fullName evidence="9">TraM recognition domain-containing protein</fullName>
    </submittedName>
</protein>
<feature type="region of interest" description="Disordered" evidence="7">
    <location>
        <begin position="572"/>
        <end position="593"/>
    </location>
</feature>
<evidence type="ECO:0000256" key="3">
    <source>
        <dbReference type="ARBA" id="ARBA00022475"/>
    </source>
</evidence>
<name>A0A7K3M129_9ACTN</name>
<evidence type="ECO:0000313" key="9">
    <source>
        <dbReference type="EMBL" id="NDL57003.1"/>
    </source>
</evidence>
<keyword evidence="3" id="KW-1003">Cell membrane</keyword>
<evidence type="ECO:0000256" key="8">
    <source>
        <dbReference type="SAM" id="Phobius"/>
    </source>
</evidence>
<evidence type="ECO:0000256" key="4">
    <source>
        <dbReference type="ARBA" id="ARBA00022692"/>
    </source>
</evidence>
<comment type="caution">
    <text evidence="9">The sequence shown here is derived from an EMBL/GenBank/DDBJ whole genome shotgun (WGS) entry which is preliminary data.</text>
</comment>
<dbReference type="PANTHER" id="PTHR37937">
    <property type="entry name" value="CONJUGATIVE TRANSFER: DNA TRANSPORT"/>
    <property type="match status" value="1"/>
</dbReference>
<organism evidence="9 10">
    <name type="scientific">Phytoactinopolyspora mesophila</name>
    <dbReference type="NCBI Taxonomy" id="2650750"/>
    <lineage>
        <taxon>Bacteria</taxon>
        <taxon>Bacillati</taxon>
        <taxon>Actinomycetota</taxon>
        <taxon>Actinomycetes</taxon>
        <taxon>Jiangellales</taxon>
        <taxon>Jiangellaceae</taxon>
        <taxon>Phytoactinopolyspora</taxon>
    </lineage>
</organism>
<dbReference type="GO" id="GO:0005886">
    <property type="term" value="C:plasma membrane"/>
    <property type="evidence" value="ECO:0007669"/>
    <property type="project" value="UniProtKB-SubCell"/>
</dbReference>
<dbReference type="InterPro" id="IPR003688">
    <property type="entry name" value="TraG/VirD4"/>
</dbReference>
<dbReference type="SUPFAM" id="SSF52540">
    <property type="entry name" value="P-loop containing nucleoside triphosphate hydrolases"/>
    <property type="match status" value="1"/>
</dbReference>
<evidence type="ECO:0000256" key="1">
    <source>
        <dbReference type="ARBA" id="ARBA00004651"/>
    </source>
</evidence>
<dbReference type="InterPro" id="IPR027417">
    <property type="entry name" value="P-loop_NTPase"/>
</dbReference>
<keyword evidence="6 8" id="KW-0472">Membrane</keyword>
<sequence length="593" mass="62339">MTTARGRSNTSRESTVVISAALCLLVAGGVVWGGALLAARAGGYGTPTFTPEAVVGALTQPTDLESAWGQPMPSSAVTWTVTIGLALVVAGCTWLAARRAGGKEAVSVHALPGTATRQQIRRAASARTLRKRARHLRPSLTNPAPADVGHQLGKARGVPVWASCEDSVIVLGPTRSGKGLHVVVDMILDAPGAVVTTSTRPDNLTITHNARARRGPVAVFDPQHLAPGIPGGLRWSPVRGCADPQTAMIRARGLASDTGFRTGGGGVDNDSYWQAQTEAVLRGLLHAAALDDRTARDLYRWSLDPVHASEAVRVMHNASAAAAGWADALDATISMDERTRSNVWSGVRQALGALADPRVLDTVTPTTSEQFDPEEFIASGGTLYMLGTSTGAGAANALVNAFVEDMLETARRIAAGNPGARLDPPLSLVLDEIGNLVPIPSLPALMAEGGGSGISTTAVLQSLAQARGRWGEHDAATIWDAATVKLILGGASNSKDLQDISALIGERDDETISTSRAHDGARSTSTSLRRVPILDTGQLRTLPFGTGVLMLRSAPPIILNMAPWTDRRDAEQLRRERDETERRLAVAAQRKGR</sequence>
<keyword evidence="5 8" id="KW-1133">Transmembrane helix</keyword>
<evidence type="ECO:0000256" key="7">
    <source>
        <dbReference type="SAM" id="MobiDB-lite"/>
    </source>
</evidence>
<evidence type="ECO:0000313" key="10">
    <source>
        <dbReference type="Proteomes" id="UP000460435"/>
    </source>
</evidence>
<feature type="compositionally biased region" description="Basic and acidic residues" evidence="7">
    <location>
        <begin position="572"/>
        <end position="584"/>
    </location>
</feature>
<dbReference type="AlphaFoldDB" id="A0A7K3M129"/>
<comment type="subcellular location">
    <subcellularLocation>
        <location evidence="1">Cell membrane</location>
        <topology evidence="1">Multi-pass membrane protein</topology>
    </subcellularLocation>
</comment>
<accession>A0A7K3M129</accession>
<evidence type="ECO:0000256" key="5">
    <source>
        <dbReference type="ARBA" id="ARBA00022989"/>
    </source>
</evidence>
<dbReference type="PANTHER" id="PTHR37937:SF1">
    <property type="entry name" value="CONJUGATIVE TRANSFER: DNA TRANSPORT"/>
    <property type="match status" value="1"/>
</dbReference>
<feature type="transmembrane region" description="Helical" evidence="8">
    <location>
        <begin position="16"/>
        <end position="39"/>
    </location>
</feature>
<gene>
    <name evidence="9" type="ORF">F7O44_07960</name>
</gene>
<dbReference type="EMBL" id="WLZY01000002">
    <property type="protein sequence ID" value="NDL57003.1"/>
    <property type="molecule type" value="Genomic_DNA"/>
</dbReference>
<keyword evidence="4 8" id="KW-0812">Transmembrane</keyword>
<dbReference type="CDD" id="cd01127">
    <property type="entry name" value="TrwB_TraG_TraD_VirD4"/>
    <property type="match status" value="1"/>
</dbReference>
<evidence type="ECO:0000256" key="6">
    <source>
        <dbReference type="ARBA" id="ARBA00023136"/>
    </source>
</evidence>
<reference evidence="9 10" key="1">
    <citation type="submission" date="2019-11" db="EMBL/GenBank/DDBJ databases">
        <authorList>
            <person name="Li X.-J."/>
            <person name="Feng X.-M."/>
        </authorList>
    </citation>
    <scope>NUCLEOTIDE SEQUENCE [LARGE SCALE GENOMIC DNA]</scope>
    <source>
        <strain evidence="9 10">XMNu-373</strain>
    </source>
</reference>
<proteinExistence type="inferred from homology"/>
<dbReference type="Pfam" id="PF02534">
    <property type="entry name" value="T4SS-DNA_transf"/>
    <property type="match status" value="1"/>
</dbReference>
<evidence type="ECO:0000256" key="2">
    <source>
        <dbReference type="ARBA" id="ARBA00008806"/>
    </source>
</evidence>
<dbReference type="Proteomes" id="UP000460435">
    <property type="component" value="Unassembled WGS sequence"/>
</dbReference>
<dbReference type="InterPro" id="IPR051539">
    <property type="entry name" value="T4SS-coupling_protein"/>
</dbReference>